<keyword evidence="3" id="KW-1185">Reference proteome</keyword>
<proteinExistence type="predicted"/>
<reference evidence="2 3" key="1">
    <citation type="journal article" date="2016" name="Nat. Commun.">
        <title>Extremotolerant tardigrade genome and improved radiotolerance of human cultured cells by tardigrade-unique protein.</title>
        <authorList>
            <person name="Hashimoto T."/>
            <person name="Horikawa D.D."/>
            <person name="Saito Y."/>
            <person name="Kuwahara H."/>
            <person name="Kozuka-Hata H."/>
            <person name="Shin-I T."/>
            <person name="Minakuchi Y."/>
            <person name="Ohishi K."/>
            <person name="Motoyama A."/>
            <person name="Aizu T."/>
            <person name="Enomoto A."/>
            <person name="Kondo K."/>
            <person name="Tanaka S."/>
            <person name="Hara Y."/>
            <person name="Koshikawa S."/>
            <person name="Sagara H."/>
            <person name="Miura T."/>
            <person name="Yokobori S."/>
            <person name="Miyagawa K."/>
            <person name="Suzuki Y."/>
            <person name="Kubo T."/>
            <person name="Oyama M."/>
            <person name="Kohara Y."/>
            <person name="Fujiyama A."/>
            <person name="Arakawa K."/>
            <person name="Katayama T."/>
            <person name="Toyoda A."/>
            <person name="Kunieda T."/>
        </authorList>
    </citation>
    <scope>NUCLEOTIDE SEQUENCE [LARGE SCALE GENOMIC DNA]</scope>
    <source>
        <strain evidence="2 3">YOKOZUNA-1</strain>
    </source>
</reference>
<dbReference type="InterPro" id="IPR005135">
    <property type="entry name" value="Endo/exonuclease/phosphatase"/>
</dbReference>
<accession>A0A1D1V0N1</accession>
<dbReference type="OrthoDB" id="414730at2759"/>
<evidence type="ECO:0000259" key="1">
    <source>
        <dbReference type="Pfam" id="PF03372"/>
    </source>
</evidence>
<name>A0A1D1V0N1_RAMVA</name>
<feature type="domain" description="Endonuclease/exonuclease/phosphatase" evidence="1">
    <location>
        <begin position="17"/>
        <end position="224"/>
    </location>
</feature>
<dbReference type="AlphaFoldDB" id="A0A1D1V0N1"/>
<dbReference type="InterPro" id="IPR036691">
    <property type="entry name" value="Endo/exonu/phosph_ase_sf"/>
</dbReference>
<sequence length="433" mass="48346">MDVSTGQVGKKLTLRYANLNGIKSNTEEVKSWISRSKADIGAFVETMADDSVADALIADLDLFDVHRKARTGCQKENGGGVTLICKKELQTISAAEYEVWSLVPSMRKVWSSFGTNLLVGVLYAPGYDLDVFTKLRTSLQLIPPRLRRNLVLLGDFNCPDYSIEETSVKTRRTRELVSVIKEFAIFQRVRGDTRQRKTSCSCLDLVFVSQLSLVRCVSIVPPPSIADSVDKYIVHPKAKADFIARVFLKEYRDCNDHCRNHRTDSRQPVATTSPRFQLPPVSTATVWSVLKNLPVKKAAGSSLITNALIRAAGTSLSFSLVRLLNLFLQTKQLPSSWKRADVVPIRKKGGATWKPISLLPPLSKIFEKIIAIQVSSFLERNSLFSDKQVQEIDGIAALCTWSTGGVKLFRQRKKWMQFSLTVPKLSTGFLTKC</sequence>
<comment type="caution">
    <text evidence="2">The sequence shown here is derived from an EMBL/GenBank/DDBJ whole genome shotgun (WGS) entry which is preliminary data.</text>
</comment>
<dbReference type="Pfam" id="PF03372">
    <property type="entry name" value="Exo_endo_phos"/>
    <property type="match status" value="1"/>
</dbReference>
<protein>
    <recommendedName>
        <fullName evidence="1">Endonuclease/exonuclease/phosphatase domain-containing protein</fullName>
    </recommendedName>
</protein>
<dbReference type="PANTHER" id="PTHR33395:SF22">
    <property type="entry name" value="REVERSE TRANSCRIPTASE DOMAIN-CONTAINING PROTEIN"/>
    <property type="match status" value="1"/>
</dbReference>
<gene>
    <name evidence="2" type="primary">RvY_04365</name>
    <name evidence="2" type="synonym">RvY_04365.1</name>
    <name evidence="2" type="ORF">RvY_04365-1</name>
</gene>
<evidence type="ECO:0000313" key="2">
    <source>
        <dbReference type="EMBL" id="GAU92263.1"/>
    </source>
</evidence>
<dbReference type="SUPFAM" id="SSF56219">
    <property type="entry name" value="DNase I-like"/>
    <property type="match status" value="1"/>
</dbReference>
<organism evidence="2 3">
    <name type="scientific">Ramazzottius varieornatus</name>
    <name type="common">Water bear</name>
    <name type="synonym">Tardigrade</name>
    <dbReference type="NCBI Taxonomy" id="947166"/>
    <lineage>
        <taxon>Eukaryota</taxon>
        <taxon>Metazoa</taxon>
        <taxon>Ecdysozoa</taxon>
        <taxon>Tardigrada</taxon>
        <taxon>Eutardigrada</taxon>
        <taxon>Parachela</taxon>
        <taxon>Hypsibioidea</taxon>
        <taxon>Ramazzottiidae</taxon>
        <taxon>Ramazzottius</taxon>
    </lineage>
</organism>
<dbReference type="PANTHER" id="PTHR33395">
    <property type="entry name" value="TRANSCRIPTASE, PUTATIVE-RELATED-RELATED"/>
    <property type="match status" value="1"/>
</dbReference>
<dbReference type="Proteomes" id="UP000186922">
    <property type="component" value="Unassembled WGS sequence"/>
</dbReference>
<evidence type="ECO:0000313" key="3">
    <source>
        <dbReference type="Proteomes" id="UP000186922"/>
    </source>
</evidence>
<dbReference type="GO" id="GO:0003824">
    <property type="term" value="F:catalytic activity"/>
    <property type="evidence" value="ECO:0007669"/>
    <property type="project" value="InterPro"/>
</dbReference>
<dbReference type="EMBL" id="BDGG01000002">
    <property type="protein sequence ID" value="GAU92263.1"/>
    <property type="molecule type" value="Genomic_DNA"/>
</dbReference>
<dbReference type="Gene3D" id="3.60.10.10">
    <property type="entry name" value="Endonuclease/exonuclease/phosphatase"/>
    <property type="match status" value="1"/>
</dbReference>